<dbReference type="PROSITE" id="PS00028">
    <property type="entry name" value="ZINC_FINGER_C2H2_1"/>
    <property type="match status" value="1"/>
</dbReference>
<dbReference type="Proteomes" id="UP001186944">
    <property type="component" value="Unassembled WGS sequence"/>
</dbReference>
<keyword evidence="5" id="KW-0862">Zinc</keyword>
<dbReference type="InterPro" id="IPR001965">
    <property type="entry name" value="Znf_PHD"/>
</dbReference>
<evidence type="ECO:0000256" key="9">
    <source>
        <dbReference type="SAM" id="MobiDB-lite"/>
    </source>
</evidence>
<evidence type="ECO:0000256" key="6">
    <source>
        <dbReference type="ARBA" id="ARBA00022853"/>
    </source>
</evidence>
<dbReference type="PANTHER" id="PTHR46174">
    <property type="entry name" value="CXXC-TYPE ZINC FINGER PROTEIN 1"/>
    <property type="match status" value="1"/>
</dbReference>
<comment type="caution">
    <text evidence="11">The sequence shown here is derived from an EMBL/GenBank/DDBJ whole genome shotgun (WGS) entry which is preliminary data.</text>
</comment>
<dbReference type="PANTHER" id="PTHR46174:SF1">
    <property type="entry name" value="CXXC-TYPE ZINC FINGER PROTEIN 1"/>
    <property type="match status" value="1"/>
</dbReference>
<protein>
    <recommendedName>
        <fullName evidence="10">C2H2-type domain-containing protein</fullName>
    </recommendedName>
</protein>
<evidence type="ECO:0000256" key="4">
    <source>
        <dbReference type="ARBA" id="ARBA00022771"/>
    </source>
</evidence>
<evidence type="ECO:0000259" key="10">
    <source>
        <dbReference type="PROSITE" id="PS50157"/>
    </source>
</evidence>
<evidence type="ECO:0000256" key="2">
    <source>
        <dbReference type="ARBA" id="ARBA00022723"/>
    </source>
</evidence>
<dbReference type="PROSITE" id="PS01359">
    <property type="entry name" value="ZF_PHD_1"/>
    <property type="match status" value="1"/>
</dbReference>
<proteinExistence type="predicted"/>
<dbReference type="SUPFAM" id="SSF57667">
    <property type="entry name" value="beta-beta-alpha zinc fingers"/>
    <property type="match status" value="1"/>
</dbReference>
<dbReference type="InterPro" id="IPR011011">
    <property type="entry name" value="Znf_FYVE_PHD"/>
</dbReference>
<keyword evidence="3" id="KW-0677">Repeat</keyword>
<dbReference type="InterPro" id="IPR019786">
    <property type="entry name" value="Zinc_finger_PHD-type_CS"/>
</dbReference>
<organism evidence="11 12">
    <name type="scientific">Pinctada imbricata</name>
    <name type="common">Atlantic pearl-oyster</name>
    <name type="synonym">Pinctada martensii</name>
    <dbReference type="NCBI Taxonomy" id="66713"/>
    <lineage>
        <taxon>Eukaryota</taxon>
        <taxon>Metazoa</taxon>
        <taxon>Spiralia</taxon>
        <taxon>Lophotrochozoa</taxon>
        <taxon>Mollusca</taxon>
        <taxon>Bivalvia</taxon>
        <taxon>Autobranchia</taxon>
        <taxon>Pteriomorphia</taxon>
        <taxon>Pterioida</taxon>
        <taxon>Pterioidea</taxon>
        <taxon>Pteriidae</taxon>
        <taxon>Pinctada</taxon>
    </lineage>
</organism>
<dbReference type="InterPro" id="IPR025894">
    <property type="entry name" value="Mtf2_C_dom"/>
</dbReference>
<keyword evidence="2" id="KW-0479">Metal-binding</keyword>
<dbReference type="SMART" id="SM00355">
    <property type="entry name" value="ZnF_C2H2"/>
    <property type="match status" value="2"/>
</dbReference>
<dbReference type="InterPro" id="IPR037869">
    <property type="entry name" value="Spp1/CFP1"/>
</dbReference>
<dbReference type="GO" id="GO:0006325">
    <property type="term" value="P:chromatin organization"/>
    <property type="evidence" value="ECO:0007669"/>
    <property type="project" value="UniProtKB-KW"/>
</dbReference>
<dbReference type="SUPFAM" id="SSF57903">
    <property type="entry name" value="FYVE/PHD zinc finger"/>
    <property type="match status" value="1"/>
</dbReference>
<dbReference type="EMBL" id="VSWD01000011">
    <property type="protein sequence ID" value="KAK3087921.1"/>
    <property type="molecule type" value="Genomic_DNA"/>
</dbReference>
<dbReference type="CDD" id="cd15503">
    <property type="entry name" value="PHD2_MTF2_PHF19_like"/>
    <property type="match status" value="1"/>
</dbReference>
<keyword evidence="6" id="KW-0156">Chromatin regulator</keyword>
<feature type="domain" description="C2H2-type" evidence="10">
    <location>
        <begin position="81"/>
        <end position="114"/>
    </location>
</feature>
<dbReference type="InterPro" id="IPR036236">
    <property type="entry name" value="Znf_C2H2_sf"/>
</dbReference>
<dbReference type="Gene3D" id="3.30.160.60">
    <property type="entry name" value="Classic Zinc Finger"/>
    <property type="match status" value="1"/>
</dbReference>
<dbReference type="GO" id="GO:0048188">
    <property type="term" value="C:Set1C/COMPASS complex"/>
    <property type="evidence" value="ECO:0007669"/>
    <property type="project" value="InterPro"/>
</dbReference>
<evidence type="ECO:0000256" key="7">
    <source>
        <dbReference type="ARBA" id="ARBA00023242"/>
    </source>
</evidence>
<evidence type="ECO:0000256" key="8">
    <source>
        <dbReference type="PROSITE-ProRule" id="PRU00042"/>
    </source>
</evidence>
<evidence type="ECO:0000313" key="12">
    <source>
        <dbReference type="Proteomes" id="UP001186944"/>
    </source>
</evidence>
<dbReference type="Gene3D" id="3.90.980.20">
    <property type="match status" value="1"/>
</dbReference>
<evidence type="ECO:0000256" key="1">
    <source>
        <dbReference type="ARBA" id="ARBA00004123"/>
    </source>
</evidence>
<dbReference type="GO" id="GO:0008270">
    <property type="term" value="F:zinc ion binding"/>
    <property type="evidence" value="ECO:0007669"/>
    <property type="project" value="UniProtKB-KW"/>
</dbReference>
<dbReference type="SMART" id="SM00249">
    <property type="entry name" value="PHD"/>
    <property type="match status" value="1"/>
</dbReference>
<evidence type="ECO:0000256" key="3">
    <source>
        <dbReference type="ARBA" id="ARBA00022737"/>
    </source>
</evidence>
<gene>
    <name evidence="11" type="ORF">FSP39_012454</name>
</gene>
<evidence type="ECO:0000313" key="11">
    <source>
        <dbReference type="EMBL" id="KAK3087921.1"/>
    </source>
</evidence>
<dbReference type="AlphaFoldDB" id="A0AA88XV86"/>
<keyword evidence="12" id="KW-1185">Reference proteome</keyword>
<reference evidence="11" key="1">
    <citation type="submission" date="2019-08" db="EMBL/GenBank/DDBJ databases">
        <title>The improved chromosome-level genome for the pearl oyster Pinctada fucata martensii using PacBio sequencing and Hi-C.</title>
        <authorList>
            <person name="Zheng Z."/>
        </authorList>
    </citation>
    <scope>NUCLEOTIDE SEQUENCE</scope>
    <source>
        <strain evidence="11">ZZ-2019</strain>
        <tissue evidence="11">Adductor muscle</tissue>
    </source>
</reference>
<feature type="region of interest" description="Disordered" evidence="9">
    <location>
        <begin position="439"/>
        <end position="506"/>
    </location>
</feature>
<keyword evidence="4 8" id="KW-0863">Zinc-finger</keyword>
<name>A0AA88XV86_PINIB</name>
<comment type="subcellular location">
    <subcellularLocation>
        <location evidence="1">Nucleus</location>
    </subcellularLocation>
</comment>
<dbReference type="PROSITE" id="PS50157">
    <property type="entry name" value="ZINC_FINGER_C2H2_2"/>
    <property type="match status" value="1"/>
</dbReference>
<sequence length="581" mass="66623">MIKVHKDCTGSTDSIITKDKRDLDDFVETLCVDSRKTVSRQGSLGQGFFSCSLCQESFDTLTKYRTHNYEHLKRNFVLGLHLCTICSMGFKDKRNLIRHRRRGSCEPFHPSQDSDTSDCEPDFTKNISHRFKHNSNATQPDIAEIDRLTWDAQHRVNVERTYCYCGGPGLWSKKMLQCCRCRQWFHEACIQCLDHPLMTGDKFYVFVCSHCNAGPEYIKRLEMTWSDVIHLALYCMSSQCGLPKKLYEEEEIIEFINSHWEQLQLKQFSEVTSEDRKAKILEELSSPCNRRFSNGQELGKPATLWSLRQRLPPPAPTIMLPFEGKVTEAVMQTLQLIGKGRVKYLVPKDSPILTDLIKTEKPDGGIKDKVKETAESAPALRPSSGFPLDRLIPFPDNFTGYNHPFKTEVEQREERHFEFRKMQIMNYLCLNSDGDCLSQHSTASCSTDDPTKAIPTPPPSLSGGHISDLPYPTKQSDIKDSRKRKAPEDNPPSSLRQSKRKRVSVSGRYGIDPDIMDFQSLDDLRSLDEYSEKFKMGVNNYNSTSDRLKKGEKYKVLGKRISPDGKVHYLVQWEGLITKDK</sequence>
<evidence type="ECO:0000256" key="5">
    <source>
        <dbReference type="ARBA" id="ARBA00022833"/>
    </source>
</evidence>
<feature type="compositionally biased region" description="Polar residues" evidence="9">
    <location>
        <begin position="439"/>
        <end position="448"/>
    </location>
</feature>
<keyword evidence="7" id="KW-0539">Nucleus</keyword>
<dbReference type="GO" id="GO:0045893">
    <property type="term" value="P:positive regulation of DNA-templated transcription"/>
    <property type="evidence" value="ECO:0007669"/>
    <property type="project" value="TreeGrafter"/>
</dbReference>
<dbReference type="InterPro" id="IPR013087">
    <property type="entry name" value="Znf_C2H2_type"/>
</dbReference>
<accession>A0AA88XV86</accession>
<dbReference type="Pfam" id="PF14061">
    <property type="entry name" value="Mtf2_C"/>
    <property type="match status" value="1"/>
</dbReference>